<dbReference type="RefSeq" id="XP_044972324.1">
    <property type="nucleotide sequence ID" value="XM_045116389.1"/>
</dbReference>
<evidence type="ECO:0000256" key="2">
    <source>
        <dbReference type="ARBA" id="ARBA00023002"/>
    </source>
</evidence>
<evidence type="ECO:0000313" key="5">
    <source>
        <dbReference type="Proteomes" id="UP000011116"/>
    </source>
</evidence>
<dbReference type="SUPFAM" id="SSF51735">
    <property type="entry name" value="NAD(P)-binding Rossmann-fold domains"/>
    <property type="match status" value="1"/>
</dbReference>
<evidence type="ECO:0000313" key="4">
    <source>
        <dbReference type="EnsemblPlants" id="HORVU.MOREX.r3.3HG0250140.1"/>
    </source>
</evidence>
<reference evidence="5" key="1">
    <citation type="journal article" date="2012" name="Nature">
        <title>A physical, genetic and functional sequence assembly of the barley genome.</title>
        <authorList>
            <consortium name="The International Barley Genome Sequencing Consortium"/>
            <person name="Mayer K.F."/>
            <person name="Waugh R."/>
            <person name="Brown J.W."/>
            <person name="Schulman A."/>
            <person name="Langridge P."/>
            <person name="Platzer M."/>
            <person name="Fincher G.B."/>
            <person name="Muehlbauer G.J."/>
            <person name="Sato K."/>
            <person name="Close T.J."/>
            <person name="Wise R.P."/>
            <person name="Stein N."/>
        </authorList>
    </citation>
    <scope>NUCLEOTIDE SEQUENCE [LARGE SCALE GENOMIC DNA]</scope>
    <source>
        <strain evidence="5">cv. Morex</strain>
    </source>
</reference>
<evidence type="ECO:0000256" key="1">
    <source>
        <dbReference type="ARBA" id="ARBA00022857"/>
    </source>
</evidence>
<dbReference type="InterPro" id="IPR050608">
    <property type="entry name" value="NmrA-type/Isoflavone_red_sf"/>
</dbReference>
<dbReference type="Gene3D" id="3.40.50.720">
    <property type="entry name" value="NAD(P)-binding Rossmann-like Domain"/>
    <property type="match status" value="1"/>
</dbReference>
<name>A0A8I6X694_HORVV</name>
<dbReference type="PANTHER" id="PTHR43349:SF30">
    <property type="entry name" value="NMRA-LIKE DOMAIN-CONTAINING PROTEIN"/>
    <property type="match status" value="1"/>
</dbReference>
<dbReference type="InterPro" id="IPR036291">
    <property type="entry name" value="NAD(P)-bd_dom_sf"/>
</dbReference>
<keyword evidence="5" id="KW-1185">Reference proteome</keyword>
<proteinExistence type="predicted"/>
<dbReference type="GO" id="GO:0009807">
    <property type="term" value="P:lignan biosynthetic process"/>
    <property type="evidence" value="ECO:0000318"/>
    <property type="project" value="GO_Central"/>
</dbReference>
<protein>
    <recommendedName>
        <fullName evidence="3">NmrA-like domain-containing protein</fullName>
    </recommendedName>
</protein>
<dbReference type="GO" id="GO:0050664">
    <property type="term" value="F:oxidoreductase activity, acting on NAD(P)H, oxygen as acceptor"/>
    <property type="evidence" value="ECO:0000318"/>
    <property type="project" value="GO_Central"/>
</dbReference>
<dbReference type="Pfam" id="PF05368">
    <property type="entry name" value="NmrA"/>
    <property type="match status" value="1"/>
</dbReference>
<dbReference type="SMR" id="A0A8I6X694"/>
<dbReference type="Gene3D" id="3.90.25.10">
    <property type="entry name" value="UDP-galactose 4-epimerase, domain 1"/>
    <property type="match status" value="1"/>
</dbReference>
<accession>A0A8I6X694</accession>
<dbReference type="InterPro" id="IPR045312">
    <property type="entry name" value="PCBER-like"/>
</dbReference>
<keyword evidence="2" id="KW-0560">Oxidoreductase</keyword>
<dbReference type="Gramene" id="HORVU.MOREX.r3.3HG0250140.1">
    <property type="protein sequence ID" value="HORVU.MOREX.r3.3HG0250140.1"/>
    <property type="gene ID" value="HORVU.MOREX.r3.3HG0250140"/>
</dbReference>
<reference evidence="4" key="2">
    <citation type="submission" date="2020-10" db="EMBL/GenBank/DDBJ databases">
        <authorList>
            <person name="Scholz U."/>
            <person name="Mascher M."/>
            <person name="Fiebig A."/>
        </authorList>
    </citation>
    <scope>NUCLEOTIDE SEQUENCE [LARGE SCALE GENOMIC DNA]</scope>
    <source>
        <strain evidence="4">cv. Morex</strain>
    </source>
</reference>
<dbReference type="PANTHER" id="PTHR43349">
    <property type="entry name" value="PINORESINOL REDUCTASE-RELATED"/>
    <property type="match status" value="1"/>
</dbReference>
<evidence type="ECO:0000259" key="3">
    <source>
        <dbReference type="Pfam" id="PF05368"/>
    </source>
</evidence>
<dbReference type="OMA" id="VCSYWAH"/>
<sequence>MSSILVIGGTGNIGQHLVTASLKAGHRTAVLVRPTTVASDSDKAKLLNSLEARGVSVVYGDMNNHKSLVAAIKQHGEVVISAVGHGRPEELDGQLKIIEAIKEVGCVKRFVPSEFGCDVEHHVEHTLEPANSMIVTPKLRVRRAIRDAGIPHTIICSYWATGLLFSTLGNSGENGPLSTGVDIFGDENSRAIFVNEKDMSMLTIRAVEDPRTLDKILHVRPPANMRSFGQLVHLLEKKTGKTFERHYVTEPELVKKIQEAPFPLNFQLAMVHSTVAHAGACEHAVDPAVSVEATLLYPDVQFIKVEDCLDGFLPAF</sequence>
<gene>
    <name evidence="4" type="primary">LOC123439699</name>
</gene>
<keyword evidence="1" id="KW-0521">NADP</keyword>
<dbReference type="OrthoDB" id="419598at2759"/>
<dbReference type="EnsemblPlants" id="HORVU.MOREX.r3.3HG0250140.1">
    <property type="protein sequence ID" value="HORVU.MOREX.r3.3HG0250140.1"/>
    <property type="gene ID" value="HORVU.MOREX.r3.3HG0250140"/>
</dbReference>
<organism evidence="4 5">
    <name type="scientific">Hordeum vulgare subsp. vulgare</name>
    <name type="common">Domesticated barley</name>
    <dbReference type="NCBI Taxonomy" id="112509"/>
    <lineage>
        <taxon>Eukaryota</taxon>
        <taxon>Viridiplantae</taxon>
        <taxon>Streptophyta</taxon>
        <taxon>Embryophyta</taxon>
        <taxon>Tracheophyta</taxon>
        <taxon>Spermatophyta</taxon>
        <taxon>Magnoliopsida</taxon>
        <taxon>Liliopsida</taxon>
        <taxon>Poales</taxon>
        <taxon>Poaceae</taxon>
        <taxon>BOP clade</taxon>
        <taxon>Pooideae</taxon>
        <taxon>Triticodae</taxon>
        <taxon>Triticeae</taxon>
        <taxon>Hordeinae</taxon>
        <taxon>Hordeum</taxon>
    </lineage>
</organism>
<dbReference type="AlphaFoldDB" id="A0A8I6X694"/>
<dbReference type="InterPro" id="IPR008030">
    <property type="entry name" value="NmrA-like"/>
</dbReference>
<feature type="domain" description="NmrA-like" evidence="3">
    <location>
        <begin position="2"/>
        <end position="306"/>
    </location>
</feature>
<dbReference type="GeneID" id="123439699"/>
<reference evidence="4" key="3">
    <citation type="submission" date="2022-01" db="UniProtKB">
        <authorList>
            <consortium name="EnsemblPlants"/>
        </authorList>
    </citation>
    <scope>IDENTIFICATION</scope>
    <source>
        <strain evidence="4">subsp. vulgare</strain>
    </source>
</reference>
<dbReference type="Proteomes" id="UP000011116">
    <property type="component" value="Chromosome 3H"/>
</dbReference>
<dbReference type="CDD" id="cd05259">
    <property type="entry name" value="PCBER_SDR_a"/>
    <property type="match status" value="1"/>
</dbReference>
<dbReference type="KEGG" id="hvg:123439699"/>